<feature type="region of interest" description="Disordered" evidence="1">
    <location>
        <begin position="1106"/>
        <end position="1129"/>
    </location>
</feature>
<dbReference type="InterPro" id="IPR043151">
    <property type="entry name" value="BAH_sf"/>
</dbReference>
<evidence type="ECO:0000259" key="2">
    <source>
        <dbReference type="PROSITE" id="PS51038"/>
    </source>
</evidence>
<evidence type="ECO:0000313" key="3">
    <source>
        <dbReference type="EMBL" id="CAC5363903.1"/>
    </source>
</evidence>
<proteinExistence type="predicted"/>
<feature type="region of interest" description="Disordered" evidence="1">
    <location>
        <begin position="1"/>
        <end position="67"/>
    </location>
</feature>
<feature type="region of interest" description="Disordered" evidence="1">
    <location>
        <begin position="1523"/>
        <end position="1712"/>
    </location>
</feature>
<feature type="compositionally biased region" description="Basic and acidic residues" evidence="1">
    <location>
        <begin position="733"/>
        <end position="747"/>
    </location>
</feature>
<dbReference type="PANTHER" id="PTHR46576">
    <property type="entry name" value="BROMO ADJACENT HOMOLOGY DOMAIN-CONTAINING 1 PROTEIN"/>
    <property type="match status" value="1"/>
</dbReference>
<feature type="region of interest" description="Disordered" evidence="1">
    <location>
        <begin position="526"/>
        <end position="546"/>
    </location>
</feature>
<dbReference type="GO" id="GO:0005677">
    <property type="term" value="C:chromatin silencing complex"/>
    <property type="evidence" value="ECO:0007669"/>
    <property type="project" value="TreeGrafter"/>
</dbReference>
<dbReference type="GO" id="GO:0045892">
    <property type="term" value="P:negative regulation of DNA-templated transcription"/>
    <property type="evidence" value="ECO:0007669"/>
    <property type="project" value="TreeGrafter"/>
</dbReference>
<evidence type="ECO:0000256" key="1">
    <source>
        <dbReference type="SAM" id="MobiDB-lite"/>
    </source>
</evidence>
<feature type="compositionally biased region" description="Basic and acidic residues" evidence="1">
    <location>
        <begin position="603"/>
        <end position="622"/>
    </location>
</feature>
<dbReference type="EMBL" id="CACVKT020000927">
    <property type="protein sequence ID" value="CAC5363903.1"/>
    <property type="molecule type" value="Genomic_DNA"/>
</dbReference>
<sequence>MSSGKMKKGDEAKKQEVIADSCNNEESINNALIKEEFDQTQDIQKPLNVNSDKETEKDPNSVQQTSCTNKHTLCLESSNEDKNSVLQPTSRATDKQSNISVTHAYTNINITEHRSSNEQLLSLSSRSINDQLLSVSNRSSDDQLLSGPCLEHQIVSNIDQCSISAQEKDKSSKRESEKCLDDDISKSSVNIVGKECSNESQVLVKESSLENKTSDKQISDESEIIVKNSSLEIRTLEKGTSHESAIIVKDSSLDNKTSEKETSHENEIEVEDLSLRNKALEILTLNENEIIVKDSSFENKRREKLNLNKIEIKVKDSSLENKTLEKETSNENETFENQSGLGVQSEEDSVGFDYSGKEEESEFTNDDNVPKSVATKLECDNKSLSKIADSEIEPENNGTGQLYVVTNVQPLESASSSCLKDGGSDKKQNQQITDSKLVACDKTVQIGQGFSSKHNFKNIQARRLKLDALVANIKSLRTAEIQDNLHDEVDASFDTPLTKVLESSLESDQDTSHYISNSTFQVKEEKKDQSECVKSGNSTLSETSESEEKIIVDKNFEKVEGQSSVLKTKIKVEDSYCCANVRVATDLNYTKAAENLNELNKSKVSEKKNDEDQDLIKNRTSDSGKGSVSNENSINEVEDFKSKALTKSGGTKNKVEDLNPNNTSNCDNASLPTDNFNTKSEIGCEDVDEDIEIDVENLDDISDNLLLFQNTDNNKFLSDNIHKKSDFEAETIKDTHNHDNESGEKSKPQFLKPPIFHFDSQGDKKISDVIGNKQAVVFLGERVTKDRSGEEANKLTKLADLSQDSNQDETSKLTKLANVKPKKPVKKIEMIRQPVRRMKRVASLNALAMVNILFGKEESPRSQKSSESKVANKKVISNKSLSKAKMLLEAKVKSILKKAKSDDQFSENVRVKKEKTSPGKITQIQKSLAKLTLDSPPSKLVTKVVSPKLLAKTSPSKSPTKQSSPCKSPSKVSSPSKSPIKISPPKSPSKVSKSPAKTKPKTSGEKNKTKNLKEAKIGKKKIGYKKEATSKISDSEESVNKKKLLSVEDKIKKPRKKKGELMRAARTHSFPEAKTKSNIASSTDTCDTSKDQNGAKCVNCQKALTGQSKNDSSNSHKQDDRSAGTFKDSNVQYNMGHVESGTYSTHSYGVIQNLTGTCVHCSQNMYSSQGPSGFIGGIMGQPGGLVSPCPTFTIGSVPMVQYHHPFSAGYPIQYQSHNTLPHCGCSSCYYYTPTASPLHHDTCHHSVPPPSYTALRDVNDPGHTGGRDGGDPKRSSLQNIGDSTHTLLKEAGASSNTSKFDEMDPEIDVVGNATSFHSTCNSLNTSKGGNDDFEVEIDVVGGVPPLTFSEKDIILETVKKKKKKENETKEKTPKSEKSEKKKDKFSTSDKENKAKNIKKRKDSEESDKNVKRKLELKEHEESDEKSECFDESPKTTKSTKKKCVSESSGEIITKPSKKKPVSVSTDDAKKVKKKSVCEFLEVTKTIKKKSTDEEKIVKKKSLIESSDAIKIVKRKSLSQLSDEIKTAKKKSLRESSSTVKKVKKKSLSESSNAIKTVKKKTLSEQSETVKKGKKKSLTESSDEMKSLKKKHSSESPIEVKNKSLEESPSEVKTVRKKSSSESPDEKRPEKKKKLSISSEETNSSKKKSPKTPTVVKGGKKKTVSKSENKSVDRIQSKPSISLGKVENKKPTKRKSTDDVFTNDSKSEAKQRKISMCESTKSFKDKLQLYNRSKSVDAKVLKDKNEISKTYPKRRRVASFDRQLSTESVGVRRKKSSTSTKITSVVTNEKKKTEIKKVKKRNHNWEFKFPPEKRKVMVSGSMVERECYPAIIHTDGDIIYIRDVVILRSGPRKTDIPYLGKVTAFWEENDEMMMGLLWYYHPEHTDSGRLPHHLQNEIFASKHRDENSVACIDDKGYVLTYNEYCRYRAEKCRVESNLSPRPMVVPVLEDNPRSQRIPVPDVDSNTVYMCRQVYDFKLKRILKNPS</sequence>
<feature type="domain" description="BAH" evidence="2">
    <location>
        <begin position="1836"/>
        <end position="1984"/>
    </location>
</feature>
<feature type="compositionally biased region" description="Basic and acidic residues" evidence="1">
    <location>
        <begin position="1360"/>
        <end position="1394"/>
    </location>
</feature>
<feature type="region of interest" description="Disordered" evidence="1">
    <location>
        <begin position="899"/>
        <end position="921"/>
    </location>
</feature>
<feature type="compositionally biased region" description="Basic and acidic residues" evidence="1">
    <location>
        <begin position="7"/>
        <end position="17"/>
    </location>
</feature>
<feature type="compositionally biased region" description="Basic and acidic residues" evidence="1">
    <location>
        <begin position="1257"/>
        <end position="1274"/>
    </location>
</feature>
<feature type="region of interest" description="Disordered" evidence="1">
    <location>
        <begin position="1254"/>
        <end position="1279"/>
    </location>
</feature>
<feature type="compositionally biased region" description="Polar residues" evidence="1">
    <location>
        <begin position="623"/>
        <end position="635"/>
    </location>
</feature>
<name>A0A6J8AAG7_MYTCO</name>
<dbReference type="PANTHER" id="PTHR46576:SF1">
    <property type="entry name" value="BROMO ADJACENT HOMOLOGY DOMAIN-CONTAINING 1 PROTEIN"/>
    <property type="match status" value="1"/>
</dbReference>
<feature type="region of interest" description="Disordered" evidence="1">
    <location>
        <begin position="323"/>
        <end position="368"/>
    </location>
</feature>
<accession>A0A6J8AAG7</accession>
<dbReference type="GO" id="GO:0003682">
    <property type="term" value="F:chromatin binding"/>
    <property type="evidence" value="ECO:0007669"/>
    <property type="project" value="InterPro"/>
</dbReference>
<dbReference type="GO" id="GO:0000976">
    <property type="term" value="F:transcription cis-regulatory region binding"/>
    <property type="evidence" value="ECO:0007669"/>
    <property type="project" value="TreeGrafter"/>
</dbReference>
<feature type="compositionally biased region" description="Basic and acidic residues" evidence="1">
    <location>
        <begin position="1059"/>
        <end position="1075"/>
    </location>
</feature>
<reference evidence="3 4" key="1">
    <citation type="submission" date="2020-06" db="EMBL/GenBank/DDBJ databases">
        <authorList>
            <person name="Li R."/>
            <person name="Bekaert M."/>
        </authorList>
    </citation>
    <scope>NUCLEOTIDE SEQUENCE [LARGE SCALE GENOMIC DNA]</scope>
    <source>
        <strain evidence="4">wild</strain>
    </source>
</reference>
<feature type="compositionally biased region" description="Polar residues" evidence="1">
    <location>
        <begin position="21"/>
        <end position="30"/>
    </location>
</feature>
<feature type="region of interest" description="Disordered" evidence="1">
    <location>
        <begin position="1360"/>
        <end position="1467"/>
    </location>
</feature>
<dbReference type="GO" id="GO:0031507">
    <property type="term" value="P:heterochromatin formation"/>
    <property type="evidence" value="ECO:0007669"/>
    <property type="project" value="TreeGrafter"/>
</dbReference>
<feature type="compositionally biased region" description="Basic and acidic residues" evidence="1">
    <location>
        <begin position="1685"/>
        <end position="1697"/>
    </location>
</feature>
<feature type="compositionally biased region" description="Polar residues" evidence="1">
    <location>
        <begin position="659"/>
        <end position="674"/>
    </location>
</feature>
<feature type="compositionally biased region" description="Low complexity" evidence="1">
    <location>
        <begin position="952"/>
        <end position="997"/>
    </location>
</feature>
<feature type="compositionally biased region" description="Low complexity" evidence="1">
    <location>
        <begin position="1445"/>
        <end position="1454"/>
    </location>
</feature>
<dbReference type="Pfam" id="PF01426">
    <property type="entry name" value="BAH"/>
    <property type="match status" value="1"/>
</dbReference>
<feature type="region of interest" description="Disordered" evidence="1">
    <location>
        <begin position="951"/>
        <end position="1091"/>
    </location>
</feature>
<protein>
    <submittedName>
        <fullName evidence="3">Bromo adjacent homology domain-containing 1 protein</fullName>
    </submittedName>
</protein>
<keyword evidence="4" id="KW-1185">Reference proteome</keyword>
<dbReference type="InterPro" id="IPR001025">
    <property type="entry name" value="BAH_dom"/>
</dbReference>
<evidence type="ECO:0000313" key="4">
    <source>
        <dbReference type="Proteomes" id="UP000507470"/>
    </source>
</evidence>
<feature type="region of interest" description="Disordered" evidence="1">
    <location>
        <begin position="733"/>
        <end position="752"/>
    </location>
</feature>
<dbReference type="Gene3D" id="2.30.30.490">
    <property type="match status" value="1"/>
</dbReference>
<gene>
    <name evidence="3" type="ORF">MCOR_5146</name>
</gene>
<feature type="compositionally biased region" description="Basic and acidic residues" evidence="1">
    <location>
        <begin position="1401"/>
        <end position="1434"/>
    </location>
</feature>
<feature type="compositionally biased region" description="Polar residues" evidence="1">
    <location>
        <begin position="40"/>
        <end position="50"/>
    </location>
</feature>
<feature type="compositionally biased region" description="Polar residues" evidence="1">
    <location>
        <begin position="1076"/>
        <end position="1086"/>
    </location>
</feature>
<organism evidence="3 4">
    <name type="scientific">Mytilus coruscus</name>
    <name type="common">Sea mussel</name>
    <dbReference type="NCBI Taxonomy" id="42192"/>
    <lineage>
        <taxon>Eukaryota</taxon>
        <taxon>Metazoa</taxon>
        <taxon>Spiralia</taxon>
        <taxon>Lophotrochozoa</taxon>
        <taxon>Mollusca</taxon>
        <taxon>Bivalvia</taxon>
        <taxon>Autobranchia</taxon>
        <taxon>Pteriomorphia</taxon>
        <taxon>Mytilida</taxon>
        <taxon>Mytiloidea</taxon>
        <taxon>Mytilidae</taxon>
        <taxon>Mytilinae</taxon>
        <taxon>Mytilus</taxon>
    </lineage>
</organism>
<dbReference type="Proteomes" id="UP000507470">
    <property type="component" value="Unassembled WGS sequence"/>
</dbReference>
<dbReference type="PROSITE" id="PS51038">
    <property type="entry name" value="BAH"/>
    <property type="match status" value="1"/>
</dbReference>
<dbReference type="OrthoDB" id="1922186at2759"/>
<feature type="region of interest" description="Disordered" evidence="1">
    <location>
        <begin position="603"/>
        <end position="674"/>
    </location>
</feature>
<feature type="compositionally biased region" description="Basic and acidic residues" evidence="1">
    <location>
        <begin position="899"/>
        <end position="917"/>
    </location>
</feature>
<feature type="compositionally biased region" description="Polar residues" evidence="1">
    <location>
        <begin position="331"/>
        <end position="342"/>
    </location>
</feature>
<feature type="compositionally biased region" description="Basic and acidic residues" evidence="1">
    <location>
        <begin position="1002"/>
        <end position="1017"/>
    </location>
</feature>
<feature type="compositionally biased region" description="Basic and acidic residues" evidence="1">
    <location>
        <begin position="1664"/>
        <end position="1675"/>
    </location>
</feature>
<dbReference type="InterPro" id="IPR053032">
    <property type="entry name" value="BAH_domain-containing"/>
</dbReference>